<dbReference type="Proteomes" id="UP001295794">
    <property type="component" value="Unassembled WGS sequence"/>
</dbReference>
<organism evidence="1 2">
    <name type="scientific">Mycena citricolor</name>
    <dbReference type="NCBI Taxonomy" id="2018698"/>
    <lineage>
        <taxon>Eukaryota</taxon>
        <taxon>Fungi</taxon>
        <taxon>Dikarya</taxon>
        <taxon>Basidiomycota</taxon>
        <taxon>Agaricomycotina</taxon>
        <taxon>Agaricomycetes</taxon>
        <taxon>Agaricomycetidae</taxon>
        <taxon>Agaricales</taxon>
        <taxon>Marasmiineae</taxon>
        <taxon>Mycenaceae</taxon>
        <taxon>Mycena</taxon>
    </lineage>
</organism>
<dbReference type="Gene3D" id="3.60.15.10">
    <property type="entry name" value="Ribonuclease Z/Hydroxyacylglutathione hydrolase-like"/>
    <property type="match status" value="1"/>
</dbReference>
<reference evidence="1" key="1">
    <citation type="submission" date="2023-11" db="EMBL/GenBank/DDBJ databases">
        <authorList>
            <person name="De Vega J J."/>
            <person name="De Vega J J."/>
        </authorList>
    </citation>
    <scope>NUCLEOTIDE SEQUENCE</scope>
</reference>
<keyword evidence="2" id="KW-1185">Reference proteome</keyword>
<sequence>MIRDFAPEPSSILRNVPRPSHVIYSMTLVFRSLSWPVAPHNPFVRRRFSLNFLQPAHNNDQLMNVTFLGTSSGGGPSESRNCSSLVLDCLLRDGKLWMVDCAEGTTRQFAFQPQGSPWLKAASVSKMFVTHMHADHTMGIVPLLRNILFAPSIDPTAVVSISPQPRIEIYGPAGIRTFVRSIMKMTLTRTAHRYVVHELLTQQDALTSCDSEVMHSSEVAGRDIVCTGDGFWKGFTEDAGHSHDVVVDAGPISHRDPCLGYVFRETNGSARKIVVLGDTYDASSIVPLCIHPSPSLVVHEATDAHIPRELGPQHRRTPETVLRAALARGHSIPTMAGEFAKKVSAERLVLNHIGSRFPAPRYERDQRRRVMHEIERQATEAWGSGHQAIAAWDFMRVAIPAVQESKHT</sequence>
<dbReference type="Pfam" id="PF23023">
    <property type="entry name" value="Anti-Pycsar_Apyc1"/>
    <property type="match status" value="1"/>
</dbReference>
<evidence type="ECO:0008006" key="3">
    <source>
        <dbReference type="Google" id="ProtNLM"/>
    </source>
</evidence>
<dbReference type="GO" id="GO:0042781">
    <property type="term" value="F:3'-tRNA processing endoribonuclease activity"/>
    <property type="evidence" value="ECO:0007669"/>
    <property type="project" value="TreeGrafter"/>
</dbReference>
<name>A0AAD2Q5U9_9AGAR</name>
<accession>A0AAD2Q5U9</accession>
<dbReference type="AlphaFoldDB" id="A0AAD2Q5U9"/>
<dbReference type="InterPro" id="IPR036866">
    <property type="entry name" value="RibonucZ/Hydroxyglut_hydro"/>
</dbReference>
<dbReference type="GO" id="GO:0005634">
    <property type="term" value="C:nucleus"/>
    <property type="evidence" value="ECO:0007669"/>
    <property type="project" value="TreeGrafter"/>
</dbReference>
<dbReference type="EMBL" id="CAVNYO010000436">
    <property type="protein sequence ID" value="CAK5279563.1"/>
    <property type="molecule type" value="Genomic_DNA"/>
</dbReference>
<protein>
    <recommendedName>
        <fullName evidence="3">Metallo-beta-lactamase domain-containing protein</fullName>
    </recommendedName>
</protein>
<evidence type="ECO:0000313" key="1">
    <source>
        <dbReference type="EMBL" id="CAK5279563.1"/>
    </source>
</evidence>
<evidence type="ECO:0000313" key="2">
    <source>
        <dbReference type="Proteomes" id="UP001295794"/>
    </source>
</evidence>
<comment type="caution">
    <text evidence="1">The sequence shown here is derived from an EMBL/GenBank/DDBJ whole genome shotgun (WGS) entry which is preliminary data.</text>
</comment>
<dbReference type="SUPFAM" id="SSF56281">
    <property type="entry name" value="Metallo-hydrolase/oxidoreductase"/>
    <property type="match status" value="1"/>
</dbReference>
<gene>
    <name evidence="1" type="ORF">MYCIT1_LOCUS29638</name>
</gene>
<dbReference type="PANTHER" id="PTHR46018">
    <property type="entry name" value="ZINC PHOSPHODIESTERASE ELAC PROTEIN 1"/>
    <property type="match status" value="1"/>
</dbReference>
<proteinExistence type="predicted"/>
<dbReference type="PANTHER" id="PTHR46018:SF2">
    <property type="entry name" value="ZINC PHOSPHODIESTERASE ELAC PROTEIN 1"/>
    <property type="match status" value="1"/>
</dbReference>